<organism evidence="1 2">
    <name type="scientific">Actinocatenispora thailandica</name>
    <dbReference type="NCBI Taxonomy" id="227318"/>
    <lineage>
        <taxon>Bacteria</taxon>
        <taxon>Bacillati</taxon>
        <taxon>Actinomycetota</taxon>
        <taxon>Actinomycetes</taxon>
        <taxon>Micromonosporales</taxon>
        <taxon>Micromonosporaceae</taxon>
        <taxon>Actinocatenispora</taxon>
    </lineage>
</organism>
<evidence type="ECO:0008006" key="3">
    <source>
        <dbReference type="Google" id="ProtNLM"/>
    </source>
</evidence>
<dbReference type="AlphaFoldDB" id="A0A7R7DSN6"/>
<dbReference type="RefSeq" id="WP_203963384.1">
    <property type="nucleotide sequence ID" value="NZ_AP023355.1"/>
</dbReference>
<sequence>MNTTELPDLIGYGRNRPKLSRHQLERLLASGDYERIAPGLFLRAGLTDDTIAAWMAIAARKPQSTLCLLTALALHDLTDEIPTRSDIALPRGTHPIKVRHAPIAWHTFAADTFLIGRGEHALPGGMSIGLYSAERTIIDSFRLRHTHGADLAITALKRWLPGRGHSPSKLLALAAHFPDAYASLRTTLEILL</sequence>
<evidence type="ECO:0000313" key="1">
    <source>
        <dbReference type="EMBL" id="BCJ37124.1"/>
    </source>
</evidence>
<accession>A0A7R7DSN6</accession>
<reference evidence="1 2" key="1">
    <citation type="submission" date="2020-08" db="EMBL/GenBank/DDBJ databases">
        <title>Whole genome shotgun sequence of Actinocatenispora thailandica NBRC 105041.</title>
        <authorList>
            <person name="Komaki H."/>
            <person name="Tamura T."/>
        </authorList>
    </citation>
    <scope>NUCLEOTIDE SEQUENCE [LARGE SCALE GENOMIC DNA]</scope>
    <source>
        <strain evidence="1 2">NBRC 105041</strain>
    </source>
</reference>
<evidence type="ECO:0000313" key="2">
    <source>
        <dbReference type="Proteomes" id="UP000611640"/>
    </source>
</evidence>
<protein>
    <recommendedName>
        <fullName evidence="3">Transcriptional regulator</fullName>
    </recommendedName>
</protein>
<dbReference type="Proteomes" id="UP000611640">
    <property type="component" value="Chromosome"/>
</dbReference>
<proteinExistence type="predicted"/>
<name>A0A7R7DSN6_9ACTN</name>
<dbReference type="EMBL" id="AP023355">
    <property type="protein sequence ID" value="BCJ37124.1"/>
    <property type="molecule type" value="Genomic_DNA"/>
</dbReference>
<gene>
    <name evidence="1" type="ORF">Athai_46270</name>
</gene>
<keyword evidence="2" id="KW-1185">Reference proteome</keyword>
<dbReference type="KEGG" id="atl:Athai_46270"/>